<reference evidence="2 3" key="1">
    <citation type="submission" date="2017-07" db="EMBL/GenBank/DDBJ databases">
        <title>Phylogenetic study on the rhizospheric bacterium Ochrobactrum sp. A44.</title>
        <authorList>
            <person name="Krzyzanowska D.M."/>
            <person name="Ossowicki A."/>
            <person name="Rajewska M."/>
            <person name="Maciag T."/>
            <person name="Kaczynski Z."/>
            <person name="Czerwicka M."/>
            <person name="Jafra S."/>
        </authorList>
    </citation>
    <scope>NUCLEOTIDE SEQUENCE [LARGE SCALE GENOMIC DNA]</scope>
    <source>
        <strain evidence="2 3">OgA9a</strain>
    </source>
</reference>
<sequence length="193" mass="21482">MNRALVFAFVVVATGVPMAAEAESPDRVDPVLDCATPVLDADTPEKARLLRVQYGADAMVRQLRQTYAPRLAGLFWEETEGEDSRLVLRLTGDEPVQNERMTVCGELLIVEFVPGQMHTREELQKIHSNNLEWFRGKFPGLQGTYADERTGEIVLQIYEPEAGSDVEAITNEAESRLGAPLRVEMITAKVVPQ</sequence>
<gene>
    <name evidence="2" type="ORF">CEV33_4937</name>
</gene>
<keyword evidence="3" id="KW-1185">Reference proteome</keyword>
<dbReference type="EMBL" id="NNRL01000143">
    <property type="protein sequence ID" value="OYR17707.1"/>
    <property type="molecule type" value="Genomic_DNA"/>
</dbReference>
<organism evidence="2 3">
    <name type="scientific">Brucella grignonensis</name>
    <dbReference type="NCBI Taxonomy" id="94627"/>
    <lineage>
        <taxon>Bacteria</taxon>
        <taxon>Pseudomonadati</taxon>
        <taxon>Pseudomonadota</taxon>
        <taxon>Alphaproteobacteria</taxon>
        <taxon>Hyphomicrobiales</taxon>
        <taxon>Brucellaceae</taxon>
        <taxon>Brucella/Ochrobactrum group</taxon>
        <taxon>Brucella</taxon>
    </lineage>
</organism>
<keyword evidence="1" id="KW-0732">Signal</keyword>
<dbReference type="Proteomes" id="UP000216478">
    <property type="component" value="Unassembled WGS sequence"/>
</dbReference>
<dbReference type="OrthoDB" id="5999397at2"/>
<protein>
    <submittedName>
        <fullName evidence="2">Uncharacterized protein</fullName>
    </submittedName>
</protein>
<accession>A0A256FS81</accession>
<proteinExistence type="predicted"/>
<comment type="caution">
    <text evidence="2">The sequence shown here is derived from an EMBL/GenBank/DDBJ whole genome shotgun (WGS) entry which is preliminary data.</text>
</comment>
<name>A0A256FS81_9HYPH</name>
<evidence type="ECO:0000256" key="1">
    <source>
        <dbReference type="SAM" id="SignalP"/>
    </source>
</evidence>
<dbReference type="AlphaFoldDB" id="A0A256FS81"/>
<feature type="signal peptide" evidence="1">
    <location>
        <begin position="1"/>
        <end position="19"/>
    </location>
</feature>
<dbReference type="RefSeq" id="WP_094538799.1">
    <property type="nucleotide sequence ID" value="NZ_JBHEER010000014.1"/>
</dbReference>
<feature type="chain" id="PRO_5013078495" evidence="1">
    <location>
        <begin position="20"/>
        <end position="193"/>
    </location>
</feature>
<evidence type="ECO:0000313" key="2">
    <source>
        <dbReference type="EMBL" id="OYR17707.1"/>
    </source>
</evidence>
<evidence type="ECO:0000313" key="3">
    <source>
        <dbReference type="Proteomes" id="UP000216478"/>
    </source>
</evidence>